<dbReference type="Pfam" id="PF09792">
    <property type="entry name" value="But2"/>
    <property type="match status" value="1"/>
</dbReference>
<evidence type="ECO:0000259" key="4">
    <source>
        <dbReference type="Pfam" id="PF22799"/>
    </source>
</evidence>
<evidence type="ECO:0000256" key="2">
    <source>
        <dbReference type="SAM" id="SignalP"/>
    </source>
</evidence>
<dbReference type="PANTHER" id="PTHR39613">
    <property type="entry name" value="ANCHORED CELL WALL PROTEIN, PUTATIVE (AFU_ORTHOLOGUE AFUA_4G08960)-RELATED"/>
    <property type="match status" value="1"/>
</dbReference>
<feature type="signal peptide" evidence="2">
    <location>
        <begin position="1"/>
        <end position="16"/>
    </location>
</feature>
<gene>
    <name evidence="5" type="ORF">M430DRAFT_38231</name>
</gene>
<dbReference type="Pfam" id="PF22799">
    <property type="entry name" value="PIR1-like_C"/>
    <property type="match status" value="1"/>
</dbReference>
<evidence type="ECO:0000259" key="3">
    <source>
        <dbReference type="Pfam" id="PF09792"/>
    </source>
</evidence>
<feature type="domain" description="Ubiquitin 3 binding protein But2 C-terminal" evidence="3">
    <location>
        <begin position="191"/>
        <end position="343"/>
    </location>
</feature>
<feature type="region of interest" description="Disordered" evidence="1">
    <location>
        <begin position="160"/>
        <end position="180"/>
    </location>
</feature>
<protein>
    <submittedName>
        <fullName evidence="5">Uncharacterized protein</fullName>
    </submittedName>
</protein>
<dbReference type="Proteomes" id="UP000241818">
    <property type="component" value="Unassembled WGS sequence"/>
</dbReference>
<sequence>MLLSLSLLTFGLCASAAVVPRQTTPCSFSMTAVGPPNGTIVEDTIGENRIGGTYPQGVYTISAHNLTDSLGHKCLIYPSTSQFQCTQGTNGASNFSLADDGSLLFDGKAQWWACPATGPGNDGSFNIFADTKADTTGCQAVTLKTGGFSCAALGSSTSTSATATSSSSPAPSSTTTSSVSCPTDISSGTFQFPHLIIPTSPKAPNHTFGNTYQASISPINTTLFNFDIPSTAPYAVGSSCALLFLFPYASSLAPSAGKYYFSGVEEEEGEHGGLDFALLQGIATSATTYATTPGVAQDYGKTEILPGNNYTVAVFPCQSGKTVTYSASSVGNVELDYFQNSAPSPIGLYVVPCA</sequence>
<dbReference type="RefSeq" id="XP_024724978.1">
    <property type="nucleotide sequence ID" value="XM_024867229.1"/>
</dbReference>
<keyword evidence="6" id="KW-1185">Reference proteome</keyword>
<dbReference type="OrthoDB" id="4657524at2759"/>
<dbReference type="InterPro" id="IPR054508">
    <property type="entry name" value="PIR1-like_C"/>
</dbReference>
<dbReference type="AlphaFoldDB" id="A0A2T3BDP1"/>
<dbReference type="InterPro" id="IPR018620">
    <property type="entry name" value="Ubiquitin3-bd_protein_But2_C"/>
</dbReference>
<evidence type="ECO:0000313" key="5">
    <source>
        <dbReference type="EMBL" id="PSS27453.1"/>
    </source>
</evidence>
<keyword evidence="2" id="KW-0732">Signal</keyword>
<dbReference type="InParanoid" id="A0A2T3BDP1"/>
<accession>A0A2T3BDP1</accession>
<dbReference type="PANTHER" id="PTHR39613:SF1">
    <property type="entry name" value="ANCHORED CELL WALL PROTEIN, PUTATIVE (AFU_ORTHOLOGUE AFUA_4G08960)-RELATED"/>
    <property type="match status" value="1"/>
</dbReference>
<evidence type="ECO:0000313" key="6">
    <source>
        <dbReference type="Proteomes" id="UP000241818"/>
    </source>
</evidence>
<evidence type="ECO:0000256" key="1">
    <source>
        <dbReference type="SAM" id="MobiDB-lite"/>
    </source>
</evidence>
<feature type="domain" description="Cell wall mannoprotein PIR1-like C-terminal" evidence="4">
    <location>
        <begin position="66"/>
        <end position="141"/>
    </location>
</feature>
<feature type="chain" id="PRO_5015779994" evidence="2">
    <location>
        <begin position="17"/>
        <end position="354"/>
    </location>
</feature>
<organism evidence="5 6">
    <name type="scientific">Amorphotheca resinae ATCC 22711</name>
    <dbReference type="NCBI Taxonomy" id="857342"/>
    <lineage>
        <taxon>Eukaryota</taxon>
        <taxon>Fungi</taxon>
        <taxon>Dikarya</taxon>
        <taxon>Ascomycota</taxon>
        <taxon>Pezizomycotina</taxon>
        <taxon>Leotiomycetes</taxon>
        <taxon>Helotiales</taxon>
        <taxon>Amorphothecaceae</taxon>
        <taxon>Amorphotheca</taxon>
    </lineage>
</organism>
<proteinExistence type="predicted"/>
<name>A0A2T3BDP1_AMORE</name>
<dbReference type="GeneID" id="36575310"/>
<reference evidence="5 6" key="1">
    <citation type="journal article" date="2018" name="New Phytol.">
        <title>Comparative genomics and transcriptomics depict ericoid mycorrhizal fungi as versatile saprotrophs and plant mutualists.</title>
        <authorList>
            <person name="Martino E."/>
            <person name="Morin E."/>
            <person name="Grelet G.A."/>
            <person name="Kuo A."/>
            <person name="Kohler A."/>
            <person name="Daghino S."/>
            <person name="Barry K.W."/>
            <person name="Cichocki N."/>
            <person name="Clum A."/>
            <person name="Dockter R.B."/>
            <person name="Hainaut M."/>
            <person name="Kuo R.C."/>
            <person name="LaButti K."/>
            <person name="Lindahl B.D."/>
            <person name="Lindquist E.A."/>
            <person name="Lipzen A."/>
            <person name="Khouja H.R."/>
            <person name="Magnuson J."/>
            <person name="Murat C."/>
            <person name="Ohm R.A."/>
            <person name="Singer S.W."/>
            <person name="Spatafora J.W."/>
            <person name="Wang M."/>
            <person name="Veneault-Fourrey C."/>
            <person name="Henrissat B."/>
            <person name="Grigoriev I.V."/>
            <person name="Martin F.M."/>
            <person name="Perotto S."/>
        </authorList>
    </citation>
    <scope>NUCLEOTIDE SEQUENCE [LARGE SCALE GENOMIC DNA]</scope>
    <source>
        <strain evidence="5 6">ATCC 22711</strain>
    </source>
</reference>
<dbReference type="EMBL" id="KZ679006">
    <property type="protein sequence ID" value="PSS27453.1"/>
    <property type="molecule type" value="Genomic_DNA"/>
</dbReference>